<dbReference type="AlphaFoldDB" id="A0AB34J294"/>
<comment type="caution">
    <text evidence="1">The sequence shown here is derived from an EMBL/GenBank/DDBJ whole genome shotgun (WGS) entry which is preliminary data.</text>
</comment>
<gene>
    <name evidence="1" type="ORF">AB1Y20_006272</name>
</gene>
<dbReference type="Proteomes" id="UP001515480">
    <property type="component" value="Unassembled WGS sequence"/>
</dbReference>
<protein>
    <recommendedName>
        <fullName evidence="3">Secreted protein</fullName>
    </recommendedName>
</protein>
<evidence type="ECO:0000313" key="1">
    <source>
        <dbReference type="EMBL" id="KAL1511474.1"/>
    </source>
</evidence>
<evidence type="ECO:0008006" key="3">
    <source>
        <dbReference type="Google" id="ProtNLM"/>
    </source>
</evidence>
<accession>A0AB34J294</accession>
<keyword evidence="2" id="KW-1185">Reference proteome</keyword>
<dbReference type="EMBL" id="JBGBPQ010000014">
    <property type="protein sequence ID" value="KAL1511474.1"/>
    <property type="molecule type" value="Genomic_DNA"/>
</dbReference>
<proteinExistence type="predicted"/>
<sequence>MRGARLLAICASVACDLDINCQIFDHTMVCDNEKARLHHAELRTLCAKMDKLTGTPTFASTTSTTTTQI</sequence>
<name>A0AB34J294_PRYPA</name>
<organism evidence="1 2">
    <name type="scientific">Prymnesium parvum</name>
    <name type="common">Toxic golden alga</name>
    <dbReference type="NCBI Taxonomy" id="97485"/>
    <lineage>
        <taxon>Eukaryota</taxon>
        <taxon>Haptista</taxon>
        <taxon>Haptophyta</taxon>
        <taxon>Prymnesiophyceae</taxon>
        <taxon>Prymnesiales</taxon>
        <taxon>Prymnesiaceae</taxon>
        <taxon>Prymnesium</taxon>
    </lineage>
</organism>
<evidence type="ECO:0000313" key="2">
    <source>
        <dbReference type="Proteomes" id="UP001515480"/>
    </source>
</evidence>
<reference evidence="1 2" key="1">
    <citation type="journal article" date="2024" name="Science">
        <title>Giant polyketide synthase enzymes in the biosynthesis of giant marine polyether toxins.</title>
        <authorList>
            <person name="Fallon T.R."/>
            <person name="Shende V.V."/>
            <person name="Wierzbicki I.H."/>
            <person name="Pendleton A.L."/>
            <person name="Watervoot N.F."/>
            <person name="Auber R.P."/>
            <person name="Gonzalez D.J."/>
            <person name="Wisecaver J.H."/>
            <person name="Moore B.S."/>
        </authorList>
    </citation>
    <scope>NUCLEOTIDE SEQUENCE [LARGE SCALE GENOMIC DNA]</scope>
    <source>
        <strain evidence="1 2">12B1</strain>
    </source>
</reference>